<dbReference type="Proteomes" id="UP000005426">
    <property type="component" value="Unassembled WGS sequence"/>
</dbReference>
<gene>
    <name evidence="1" type="ORF">TRIATDRAFT_318320</name>
</gene>
<dbReference type="KEGG" id="tatv:25783345"/>
<evidence type="ECO:0000313" key="2">
    <source>
        <dbReference type="Proteomes" id="UP000005426"/>
    </source>
</evidence>
<dbReference type="HOGENOM" id="CLU_1250817_0_0_1"/>
<accession>G9NXA3</accession>
<dbReference type="EMBL" id="ABDG02000024">
    <property type="protein sequence ID" value="EHK44714.1"/>
    <property type="molecule type" value="Genomic_DNA"/>
</dbReference>
<sequence>MASEKSKERLNEELNKEVTTIPNAATVSPMSTAARIGQINNQLPPKQPRMVKLQGRENRKAWLDALTVRATDLRFWNVITGKEVKPKDATKLPNWKQKNLGAMELLLNSLSQEMHVKLKQLNLSTTTSEDLMEQILGITFNETEIERFKLVEDFIWRFNPTDRDSFPSTEAFLTQLVEEWTKIKAKCPDAPDEWLNMVASTGIESLHKPVDELLVFWVMSD</sequence>
<keyword evidence="2" id="KW-1185">Reference proteome</keyword>
<evidence type="ECO:0000313" key="1">
    <source>
        <dbReference type="EMBL" id="EHK44714.1"/>
    </source>
</evidence>
<dbReference type="GeneID" id="25783345"/>
<protein>
    <submittedName>
        <fullName evidence="1">Uncharacterized protein</fullName>
    </submittedName>
</protein>
<dbReference type="AlphaFoldDB" id="G9NXA3"/>
<proteinExistence type="predicted"/>
<comment type="caution">
    <text evidence="1">The sequence shown here is derived from an EMBL/GenBank/DDBJ whole genome shotgun (WGS) entry which is preliminary data.</text>
</comment>
<organism evidence="1 2">
    <name type="scientific">Hypocrea atroviridis (strain ATCC 20476 / IMI 206040)</name>
    <name type="common">Trichoderma atroviride</name>
    <dbReference type="NCBI Taxonomy" id="452589"/>
    <lineage>
        <taxon>Eukaryota</taxon>
        <taxon>Fungi</taxon>
        <taxon>Dikarya</taxon>
        <taxon>Ascomycota</taxon>
        <taxon>Pezizomycotina</taxon>
        <taxon>Sordariomycetes</taxon>
        <taxon>Hypocreomycetidae</taxon>
        <taxon>Hypocreales</taxon>
        <taxon>Hypocreaceae</taxon>
        <taxon>Trichoderma</taxon>
    </lineage>
</organism>
<name>G9NXA3_HYPAI</name>
<reference evidence="1 2" key="1">
    <citation type="journal article" date="2011" name="Genome Biol.">
        <title>Comparative genome sequence analysis underscores mycoparasitism as the ancestral life style of Trichoderma.</title>
        <authorList>
            <person name="Kubicek C.P."/>
            <person name="Herrera-Estrella A."/>
            <person name="Seidl-Seiboth V."/>
            <person name="Martinez D.A."/>
            <person name="Druzhinina I.S."/>
            <person name="Thon M."/>
            <person name="Zeilinger S."/>
            <person name="Casas-Flores S."/>
            <person name="Horwitz B.A."/>
            <person name="Mukherjee P.K."/>
            <person name="Mukherjee M."/>
            <person name="Kredics L."/>
            <person name="Alcaraz L.D."/>
            <person name="Aerts A."/>
            <person name="Antal Z."/>
            <person name="Atanasova L."/>
            <person name="Cervantes-Badillo M.G."/>
            <person name="Challacombe J."/>
            <person name="Chertkov O."/>
            <person name="McCluskey K."/>
            <person name="Coulpier F."/>
            <person name="Deshpande N."/>
            <person name="von Doehren H."/>
            <person name="Ebbole D.J."/>
            <person name="Esquivel-Naranjo E.U."/>
            <person name="Fekete E."/>
            <person name="Flipphi M."/>
            <person name="Glaser F."/>
            <person name="Gomez-Rodriguez E.Y."/>
            <person name="Gruber S."/>
            <person name="Han C."/>
            <person name="Henrissat B."/>
            <person name="Hermosa R."/>
            <person name="Hernandez-Onate M."/>
            <person name="Karaffa L."/>
            <person name="Kosti I."/>
            <person name="Le Crom S."/>
            <person name="Lindquist E."/>
            <person name="Lucas S."/>
            <person name="Luebeck M."/>
            <person name="Luebeck P.S."/>
            <person name="Margeot A."/>
            <person name="Metz B."/>
            <person name="Misra M."/>
            <person name="Nevalainen H."/>
            <person name="Omann M."/>
            <person name="Packer N."/>
            <person name="Perrone G."/>
            <person name="Uresti-Rivera E.E."/>
            <person name="Salamov A."/>
            <person name="Schmoll M."/>
            <person name="Seiboth B."/>
            <person name="Shapiro H."/>
            <person name="Sukno S."/>
            <person name="Tamayo-Ramos J.A."/>
            <person name="Tisch D."/>
            <person name="Wiest A."/>
            <person name="Wilkinson H.H."/>
            <person name="Zhang M."/>
            <person name="Coutinho P.M."/>
            <person name="Kenerley C.M."/>
            <person name="Monte E."/>
            <person name="Baker S.E."/>
            <person name="Grigoriev I.V."/>
        </authorList>
    </citation>
    <scope>NUCLEOTIDE SEQUENCE [LARGE SCALE GENOMIC DNA]</scope>
    <source>
        <strain evidence="2">ATCC 20476 / IMI 206040</strain>
    </source>
</reference>
<dbReference type="RefSeq" id="XP_013942983.1">
    <property type="nucleotide sequence ID" value="XM_014087508.1"/>
</dbReference>